<reference evidence="11" key="1">
    <citation type="submission" date="2020-11" db="EMBL/GenBank/DDBJ databases">
        <authorList>
            <person name="Tran Van P."/>
        </authorList>
    </citation>
    <scope>NUCLEOTIDE SEQUENCE</scope>
</reference>
<comment type="subcellular location">
    <subcellularLocation>
        <location evidence="1">Membrane</location>
        <topology evidence="1">Multi-pass membrane protein</topology>
    </subcellularLocation>
</comment>
<evidence type="ECO:0000256" key="1">
    <source>
        <dbReference type="ARBA" id="ARBA00004141"/>
    </source>
</evidence>
<evidence type="ECO:0000256" key="3">
    <source>
        <dbReference type="ARBA" id="ARBA00022448"/>
    </source>
</evidence>
<evidence type="ECO:0000259" key="10">
    <source>
        <dbReference type="PROSITE" id="PS50929"/>
    </source>
</evidence>
<keyword evidence="7 9" id="KW-1133">Transmembrane helix</keyword>
<organism evidence="11">
    <name type="scientific">Oppiella nova</name>
    <dbReference type="NCBI Taxonomy" id="334625"/>
    <lineage>
        <taxon>Eukaryota</taxon>
        <taxon>Metazoa</taxon>
        <taxon>Ecdysozoa</taxon>
        <taxon>Arthropoda</taxon>
        <taxon>Chelicerata</taxon>
        <taxon>Arachnida</taxon>
        <taxon>Acari</taxon>
        <taxon>Acariformes</taxon>
        <taxon>Sarcoptiformes</taxon>
        <taxon>Oribatida</taxon>
        <taxon>Brachypylina</taxon>
        <taxon>Oppioidea</taxon>
        <taxon>Oppiidae</taxon>
        <taxon>Oppiella</taxon>
    </lineage>
</organism>
<evidence type="ECO:0000256" key="8">
    <source>
        <dbReference type="ARBA" id="ARBA00023136"/>
    </source>
</evidence>
<protein>
    <recommendedName>
        <fullName evidence="10">ABC transmembrane type-1 domain-containing protein</fullName>
    </recommendedName>
</protein>
<dbReference type="GO" id="GO:0140359">
    <property type="term" value="F:ABC-type transporter activity"/>
    <property type="evidence" value="ECO:0007669"/>
    <property type="project" value="InterPro"/>
</dbReference>
<comment type="similarity">
    <text evidence="2">Belongs to the ABC transporter superfamily. ABCC family. Conjugate transporter (TC 3.A.1.208) subfamily.</text>
</comment>
<dbReference type="PROSITE" id="PS50929">
    <property type="entry name" value="ABC_TM1F"/>
    <property type="match status" value="1"/>
</dbReference>
<proteinExistence type="inferred from homology"/>
<keyword evidence="4 9" id="KW-0812">Transmembrane</keyword>
<evidence type="ECO:0000256" key="9">
    <source>
        <dbReference type="SAM" id="Phobius"/>
    </source>
</evidence>
<keyword evidence="8 9" id="KW-0472">Membrane</keyword>
<evidence type="ECO:0000256" key="6">
    <source>
        <dbReference type="ARBA" id="ARBA00022840"/>
    </source>
</evidence>
<keyword evidence="5" id="KW-0547">Nucleotide-binding</keyword>
<name>A0A7R9R173_9ACAR</name>
<dbReference type="InterPro" id="IPR036640">
    <property type="entry name" value="ABC1_TM_sf"/>
</dbReference>
<evidence type="ECO:0000256" key="4">
    <source>
        <dbReference type="ARBA" id="ARBA00022692"/>
    </source>
</evidence>
<accession>A0A7R9R173</accession>
<evidence type="ECO:0000256" key="5">
    <source>
        <dbReference type="ARBA" id="ARBA00022741"/>
    </source>
</evidence>
<feature type="non-terminal residue" evidence="11">
    <location>
        <position position="1"/>
    </location>
</feature>
<dbReference type="SUPFAM" id="SSF90123">
    <property type="entry name" value="ABC transporter transmembrane region"/>
    <property type="match status" value="1"/>
</dbReference>
<dbReference type="PANTHER" id="PTHR24223:SF456">
    <property type="entry name" value="MULTIDRUG RESISTANCE-ASSOCIATED PROTEIN LETHAL(2)03659"/>
    <property type="match status" value="1"/>
</dbReference>
<dbReference type="Pfam" id="PF00664">
    <property type="entry name" value="ABC_membrane"/>
    <property type="match status" value="1"/>
</dbReference>
<dbReference type="OrthoDB" id="6508552at2759"/>
<dbReference type="GO" id="GO:0005524">
    <property type="term" value="F:ATP binding"/>
    <property type="evidence" value="ECO:0007669"/>
    <property type="project" value="UniProtKB-KW"/>
</dbReference>
<dbReference type="GO" id="GO:0016020">
    <property type="term" value="C:membrane"/>
    <property type="evidence" value="ECO:0007669"/>
    <property type="project" value="UniProtKB-SubCell"/>
</dbReference>
<evidence type="ECO:0000256" key="7">
    <source>
        <dbReference type="ARBA" id="ARBA00022989"/>
    </source>
</evidence>
<feature type="transmembrane region" description="Helical" evidence="9">
    <location>
        <begin position="71"/>
        <end position="98"/>
    </location>
</feature>
<evidence type="ECO:0000256" key="2">
    <source>
        <dbReference type="ARBA" id="ARBA00009726"/>
    </source>
</evidence>
<evidence type="ECO:0000313" key="11">
    <source>
        <dbReference type="EMBL" id="CAD7665945.1"/>
    </source>
</evidence>
<dbReference type="PANTHER" id="PTHR24223">
    <property type="entry name" value="ATP-BINDING CASSETTE SUB-FAMILY C"/>
    <property type="match status" value="1"/>
</dbReference>
<feature type="domain" description="ABC transmembrane type-1" evidence="10">
    <location>
        <begin position="1"/>
        <end position="105"/>
    </location>
</feature>
<dbReference type="EMBL" id="OC965481">
    <property type="protein sequence ID" value="CAD7665945.1"/>
    <property type="molecule type" value="Genomic_DNA"/>
</dbReference>
<dbReference type="AlphaFoldDB" id="A0A7R9R173"/>
<dbReference type="Proteomes" id="UP000728032">
    <property type="component" value="Unassembled WGS sequence"/>
</dbReference>
<dbReference type="EMBL" id="CAJPVJ010050656">
    <property type="protein sequence ID" value="CAG2183077.1"/>
    <property type="molecule type" value="Genomic_DNA"/>
</dbReference>
<keyword evidence="12" id="KW-1185">Reference proteome</keyword>
<dbReference type="Gene3D" id="1.20.1560.10">
    <property type="entry name" value="ABC transporter type 1, transmembrane domain"/>
    <property type="match status" value="1"/>
</dbReference>
<evidence type="ECO:0000313" key="12">
    <source>
        <dbReference type="Proteomes" id="UP000728032"/>
    </source>
</evidence>
<sequence>MRSTTWFMMCMRASVNLHNSIFSRLLRAPIAVFNNNPIGQMLNRFSKDMGIVDEMLPTTGYDFNFSLFETIGIIITVATVNVYLIIPGIFLIILMVIVRGIYMKS</sequence>
<gene>
    <name evidence="11" type="ORF">ONB1V03_LOCUS22498</name>
</gene>
<dbReference type="InterPro" id="IPR011527">
    <property type="entry name" value="ABC1_TM_dom"/>
</dbReference>
<keyword evidence="6" id="KW-0067">ATP-binding</keyword>
<keyword evidence="3" id="KW-0813">Transport</keyword>
<dbReference type="InterPro" id="IPR050173">
    <property type="entry name" value="ABC_transporter_C-like"/>
</dbReference>